<comment type="subunit">
    <text evidence="1">Component of the nuclear pore complex (NPC).</text>
</comment>
<comment type="function">
    <text evidence="1">Functions as a component of the nuclear pore complex (NPC).</text>
</comment>
<keyword evidence="1" id="KW-0653">Protein transport</keyword>
<proteinExistence type="inferred from homology"/>
<dbReference type="InterPro" id="IPR011502">
    <property type="entry name" value="Nucleoporin_Nup85"/>
</dbReference>
<keyword evidence="1" id="KW-0906">Nuclear pore complex</keyword>
<dbReference type="GO" id="GO:0005643">
    <property type="term" value="C:nuclear pore"/>
    <property type="evidence" value="ECO:0007669"/>
    <property type="project" value="UniProtKB-SubCell"/>
</dbReference>
<sequence>SGPTLCAHFSRRESFATYDRLSSQTPFYGKRVLPVKPSRRSICKTMSMNALRNGRLGAALAWCLRSKDSTFAAFISESGTNFTHVLTKGLKFQKVGVA</sequence>
<feature type="non-terminal residue" evidence="2">
    <location>
        <position position="98"/>
    </location>
</feature>
<dbReference type="EMBL" id="RCHS01002615">
    <property type="protein sequence ID" value="RMX46657.1"/>
    <property type="molecule type" value="Genomic_DNA"/>
</dbReference>
<evidence type="ECO:0000313" key="2">
    <source>
        <dbReference type="EMBL" id="RMX46657.1"/>
    </source>
</evidence>
<dbReference type="GO" id="GO:0015031">
    <property type="term" value="P:protein transport"/>
    <property type="evidence" value="ECO:0007669"/>
    <property type="project" value="UniProtKB-KW"/>
</dbReference>
<keyword evidence="1" id="KW-0813">Transport</keyword>
<feature type="non-terminal residue" evidence="2">
    <location>
        <position position="1"/>
    </location>
</feature>
<comment type="similarity">
    <text evidence="1">Belongs to the nucleoporin Nup85 family.</text>
</comment>
<comment type="subcellular location">
    <subcellularLocation>
        <location evidence="1">Nucleus</location>
        <location evidence="1">Nuclear pore complex</location>
    </subcellularLocation>
</comment>
<protein>
    <recommendedName>
        <fullName evidence="1">Nuclear pore complex protein Nup85</fullName>
    </recommendedName>
</protein>
<evidence type="ECO:0000256" key="1">
    <source>
        <dbReference type="RuleBase" id="RU365073"/>
    </source>
</evidence>
<keyword evidence="1" id="KW-0539">Nucleus</keyword>
<dbReference type="Proteomes" id="UP000275408">
    <property type="component" value="Unassembled WGS sequence"/>
</dbReference>
<reference evidence="2 3" key="1">
    <citation type="journal article" date="2018" name="Sci. Rep.">
        <title>Comparative analysis of the Pocillopora damicornis genome highlights role of immune system in coral evolution.</title>
        <authorList>
            <person name="Cunning R."/>
            <person name="Bay R.A."/>
            <person name="Gillette P."/>
            <person name="Baker A.C."/>
            <person name="Traylor-Knowles N."/>
        </authorList>
    </citation>
    <scope>NUCLEOTIDE SEQUENCE [LARGE SCALE GENOMIC DNA]</scope>
    <source>
        <strain evidence="2">RSMAS</strain>
        <tissue evidence="2">Whole animal</tissue>
    </source>
</reference>
<dbReference type="GO" id="GO:0051028">
    <property type="term" value="P:mRNA transport"/>
    <property type="evidence" value="ECO:0007669"/>
    <property type="project" value="UniProtKB-KW"/>
</dbReference>
<keyword evidence="1" id="KW-0509">mRNA transport</keyword>
<dbReference type="Pfam" id="PF07575">
    <property type="entry name" value="Nucleopor_Nup85"/>
    <property type="match status" value="1"/>
</dbReference>
<name>A0A3M6TZ41_POCDA</name>
<keyword evidence="1" id="KW-0811">Translocation</keyword>
<dbReference type="GO" id="GO:0031965">
    <property type="term" value="C:nuclear membrane"/>
    <property type="evidence" value="ECO:0007669"/>
    <property type="project" value="UniProtKB-UniRule"/>
</dbReference>
<gene>
    <name evidence="2" type="ORF">pdam_00019051</name>
</gene>
<organism evidence="2 3">
    <name type="scientific">Pocillopora damicornis</name>
    <name type="common">Cauliflower coral</name>
    <name type="synonym">Millepora damicornis</name>
    <dbReference type="NCBI Taxonomy" id="46731"/>
    <lineage>
        <taxon>Eukaryota</taxon>
        <taxon>Metazoa</taxon>
        <taxon>Cnidaria</taxon>
        <taxon>Anthozoa</taxon>
        <taxon>Hexacorallia</taxon>
        <taxon>Scleractinia</taxon>
        <taxon>Astrocoeniina</taxon>
        <taxon>Pocilloporidae</taxon>
        <taxon>Pocillopora</taxon>
    </lineage>
</organism>
<keyword evidence="1" id="KW-0472">Membrane</keyword>
<keyword evidence="3" id="KW-1185">Reference proteome</keyword>
<comment type="caution">
    <text evidence="2">The sequence shown here is derived from an EMBL/GenBank/DDBJ whole genome shotgun (WGS) entry which is preliminary data.</text>
</comment>
<dbReference type="AlphaFoldDB" id="A0A3M6TZ41"/>
<accession>A0A3M6TZ41</accession>
<dbReference type="STRING" id="46731.A0A3M6TZ41"/>
<evidence type="ECO:0000313" key="3">
    <source>
        <dbReference type="Proteomes" id="UP000275408"/>
    </source>
</evidence>